<gene>
    <name evidence="1" type="ORF">EES38_09400</name>
</gene>
<evidence type="ECO:0000313" key="1">
    <source>
        <dbReference type="EMBL" id="RQW63452.1"/>
    </source>
</evidence>
<comment type="caution">
    <text evidence="1">The sequence shown here is derived from an EMBL/GenBank/DDBJ whole genome shotgun (WGS) entry which is preliminary data.</text>
</comment>
<dbReference type="RefSeq" id="WP_124936915.1">
    <property type="nucleotide sequence ID" value="NZ_RJVQ01000003.1"/>
</dbReference>
<sequence>MSDYYLEIQKLVNSALEEMTSQHKAGKLIDSPVSNNHFLVRWITKSLKQQTCSKLVTSDLIRWQKMGRSQGSGAALPLLFRKISGFYRDSFKQEQEITDKQIEDFLDTMEAADWEVSTSEPLVNEGKVQILTELNNSLALCSNQCESCFDGEVLIKPMSWFVRGNHQEFITKAWEAGFVVHKRTDYKSNVKYHGEYLIYPQNKGEFLAEIPLDYQP</sequence>
<name>A0A3N9U1R6_9VIBR</name>
<reference evidence="1 2" key="1">
    <citation type="submission" date="2018-11" db="EMBL/GenBank/DDBJ databases">
        <title>Vibrio LJC006 sp. nov., isolated from seawater during the bloom of the enteromorpha.</title>
        <authorList>
            <person name="Liang J."/>
        </authorList>
    </citation>
    <scope>NUCLEOTIDE SEQUENCE [LARGE SCALE GENOMIC DNA]</scope>
    <source>
        <strain evidence="1 2">LJC006</strain>
    </source>
</reference>
<protein>
    <submittedName>
        <fullName evidence="1">DUF2913 family protein</fullName>
    </submittedName>
</protein>
<dbReference type="EMBL" id="RJVQ01000003">
    <property type="protein sequence ID" value="RQW63452.1"/>
    <property type="molecule type" value="Genomic_DNA"/>
</dbReference>
<dbReference type="Pfam" id="PF11140">
    <property type="entry name" value="DUF2913"/>
    <property type="match status" value="1"/>
</dbReference>
<evidence type="ECO:0000313" key="2">
    <source>
        <dbReference type="Proteomes" id="UP000281112"/>
    </source>
</evidence>
<keyword evidence="2" id="KW-1185">Reference proteome</keyword>
<dbReference type="InterPro" id="IPR021316">
    <property type="entry name" value="DUF2913"/>
</dbReference>
<organism evidence="1 2">
    <name type="scientific">Vibrio viridaestus</name>
    <dbReference type="NCBI Taxonomy" id="2487322"/>
    <lineage>
        <taxon>Bacteria</taxon>
        <taxon>Pseudomonadati</taxon>
        <taxon>Pseudomonadota</taxon>
        <taxon>Gammaproteobacteria</taxon>
        <taxon>Vibrionales</taxon>
        <taxon>Vibrionaceae</taxon>
        <taxon>Vibrio</taxon>
    </lineage>
</organism>
<dbReference type="AlphaFoldDB" id="A0A3N9U1R6"/>
<proteinExistence type="predicted"/>
<accession>A0A3N9U1R6</accession>
<dbReference type="OrthoDB" id="5814407at2"/>
<dbReference type="Proteomes" id="UP000281112">
    <property type="component" value="Unassembled WGS sequence"/>
</dbReference>